<sequence length="63" mass="6887">MAKPTVDSSHRRNYGLRGSSPRCVLVWRSSSSAARWRMEERSPQLRMKGTGSSIGPGDLANPG</sequence>
<protein>
    <submittedName>
        <fullName evidence="2">Uncharacterized protein</fullName>
    </submittedName>
</protein>
<reference evidence="2" key="2">
    <citation type="journal article" date="2015" name="Data Brief">
        <title>Shoot transcriptome of the giant reed, Arundo donax.</title>
        <authorList>
            <person name="Barrero R.A."/>
            <person name="Guerrero F.D."/>
            <person name="Moolhuijzen P."/>
            <person name="Goolsby J.A."/>
            <person name="Tidwell J."/>
            <person name="Bellgard S.E."/>
            <person name="Bellgard M.I."/>
        </authorList>
    </citation>
    <scope>NUCLEOTIDE SEQUENCE</scope>
    <source>
        <tissue evidence="2">Shoot tissue taken approximately 20 cm above the soil surface</tissue>
    </source>
</reference>
<accession>A0A0A8ZHV4</accession>
<evidence type="ECO:0000256" key="1">
    <source>
        <dbReference type="SAM" id="MobiDB-lite"/>
    </source>
</evidence>
<reference evidence="2" key="1">
    <citation type="submission" date="2014-09" db="EMBL/GenBank/DDBJ databases">
        <authorList>
            <person name="Magalhaes I.L.F."/>
            <person name="Oliveira U."/>
            <person name="Santos F.R."/>
            <person name="Vidigal T.H.D.A."/>
            <person name="Brescovit A.D."/>
            <person name="Santos A.J."/>
        </authorList>
    </citation>
    <scope>NUCLEOTIDE SEQUENCE</scope>
    <source>
        <tissue evidence="2">Shoot tissue taken approximately 20 cm above the soil surface</tissue>
    </source>
</reference>
<feature type="region of interest" description="Disordered" evidence="1">
    <location>
        <begin position="35"/>
        <end position="63"/>
    </location>
</feature>
<proteinExistence type="predicted"/>
<organism evidence="2">
    <name type="scientific">Arundo donax</name>
    <name type="common">Giant reed</name>
    <name type="synonym">Donax arundinaceus</name>
    <dbReference type="NCBI Taxonomy" id="35708"/>
    <lineage>
        <taxon>Eukaryota</taxon>
        <taxon>Viridiplantae</taxon>
        <taxon>Streptophyta</taxon>
        <taxon>Embryophyta</taxon>
        <taxon>Tracheophyta</taxon>
        <taxon>Spermatophyta</taxon>
        <taxon>Magnoliopsida</taxon>
        <taxon>Liliopsida</taxon>
        <taxon>Poales</taxon>
        <taxon>Poaceae</taxon>
        <taxon>PACMAD clade</taxon>
        <taxon>Arundinoideae</taxon>
        <taxon>Arundineae</taxon>
        <taxon>Arundo</taxon>
    </lineage>
</organism>
<dbReference type="AlphaFoldDB" id="A0A0A8ZHV4"/>
<dbReference type="EMBL" id="GBRH01260637">
    <property type="protein sequence ID" value="JAD37258.1"/>
    <property type="molecule type" value="Transcribed_RNA"/>
</dbReference>
<evidence type="ECO:0000313" key="2">
    <source>
        <dbReference type="EMBL" id="JAD37258.1"/>
    </source>
</evidence>
<name>A0A0A8ZHV4_ARUDO</name>